<feature type="domain" description="Peptidase M1 membrane alanine aminopeptidase" evidence="14">
    <location>
        <begin position="274"/>
        <end position="508"/>
    </location>
</feature>
<evidence type="ECO:0000259" key="15">
    <source>
        <dbReference type="Pfam" id="PF11838"/>
    </source>
</evidence>
<sequence>MWLLKIAALSAYLSILLASPLDVLKQNEENNLINQADETTSYRLPNNTIPIDYEITLTTNIHRNLSEFSGTVKIHVKLMENSSSITLHSRQLEIERIDIYQPGMPFPTITDAIFEEIKSNEFLVVKLPKIYETGTEFVLAISYLGKLREDSTGFYRGDYINSAGNSSSYAATYFKLNNSRSAFPCYDEPGMRATMQLTLIHGRNFSALSNTEVILQLEDGDHYSTLFAKTPAMPTYLLAFFVSEYANINSTESSRIPNKIHATPTAIEAGFGNFAASVVVDIFEECEKLFKVPYPLNKIDNVALSVTLYKRPYLFGAHGMENFGLIMYSSFGFLLDPTFTGHYKKNKENSITSLISHVYANQWFGNIVTPSWWQYSWLSAGIAKFFEIYIPHSLYPNENYMDKFFISTMPIAFIHDKLDAWSMNHYVDNPDDLKYKFSGISYNKAACVLRMFMEYVGEEVFLDGLNNYLNDNYMQSATPDDLHAAIDKAFKTKNPAVSLNIGQLMSTWENKPGYPLVSISISGNSLLFSQRRYPEGNGELYMIPITFATKSNPDFITRKPRVWMDQQSMSLSQASLNFTANDWIVLNIDQVGYYRVDYDLTLWQAIIKQLKTDHEVINRINRAVLMDEIYIAWTQLGRVTAFEVLDILSYLDKEKDTNVWRNAQNLIRGLDHKLFGTDAYEKFLEFLKTLTSPHLVELGYFGIAGEDYETTRLRGYTKIWNCQALDDNCLSKDLEVFTSYRGGSGEGDFNFCNALKVVDGAEFTKLLQDVISDVNMDYRDDFVNYLGCSRSSDNLMQLLNAALDPTNGLESYDREMFLYNMARYSNLGLEESLNFMDANHKELANVIEKFHDPLYYIAANVKDEMMVSKFENTLNAMVQESIILANDTAFFIDVMKSNQDWMDDNYYHVAVYFGLQEATTLAPTTSVSTTPVSISTLPDSGMTIFISLSLMCFCLIIHLI</sequence>
<gene>
    <name evidence="17" type="ORF">CHIRRI_LOCUS2803</name>
</gene>
<dbReference type="PANTHER" id="PTHR11533">
    <property type="entry name" value="PROTEASE M1 ZINC METALLOPROTEASE"/>
    <property type="match status" value="1"/>
</dbReference>
<reference evidence="17" key="2">
    <citation type="submission" date="2022-10" db="EMBL/GenBank/DDBJ databases">
        <authorList>
            <consortium name="ENA_rothamsted_submissions"/>
            <consortium name="culmorum"/>
            <person name="King R."/>
        </authorList>
    </citation>
    <scope>NUCLEOTIDE SEQUENCE</scope>
</reference>
<keyword evidence="18" id="KW-1185">Reference proteome</keyword>
<dbReference type="Gene3D" id="1.25.50.20">
    <property type="match status" value="1"/>
</dbReference>
<comment type="cofactor">
    <cofactor evidence="10 12">
        <name>Zn(2+)</name>
        <dbReference type="ChEBI" id="CHEBI:29105"/>
    </cofactor>
    <text evidence="10 12">Binds 1 zinc ion per subunit.</text>
</comment>
<keyword evidence="12" id="KW-0031">Aminopeptidase</keyword>
<evidence type="ECO:0000256" key="7">
    <source>
        <dbReference type="ARBA" id="ARBA00022833"/>
    </source>
</evidence>
<evidence type="ECO:0000256" key="13">
    <source>
        <dbReference type="SAM" id="SignalP"/>
    </source>
</evidence>
<dbReference type="CDD" id="cd09601">
    <property type="entry name" value="M1_APN-Q_like"/>
    <property type="match status" value="1"/>
</dbReference>
<feature type="chain" id="PRO_5040277601" description="Aminopeptidase" evidence="13">
    <location>
        <begin position="19"/>
        <end position="960"/>
    </location>
</feature>
<keyword evidence="6 12" id="KW-0378">Hydrolase</keyword>
<dbReference type="SUPFAM" id="SSF55486">
    <property type="entry name" value="Metalloproteases ('zincins'), catalytic domain"/>
    <property type="match status" value="1"/>
</dbReference>
<dbReference type="InterPro" id="IPR042097">
    <property type="entry name" value="Aminopeptidase_N-like_N_sf"/>
</dbReference>
<dbReference type="SUPFAM" id="SSF63737">
    <property type="entry name" value="Leukotriene A4 hydrolase N-terminal domain"/>
    <property type="match status" value="1"/>
</dbReference>
<keyword evidence="3" id="KW-0336">GPI-anchor</keyword>
<dbReference type="EC" id="3.4.11.-" evidence="12"/>
<evidence type="ECO:0000256" key="8">
    <source>
        <dbReference type="ARBA" id="ARBA00023049"/>
    </source>
</evidence>
<dbReference type="GO" id="GO:0005615">
    <property type="term" value="C:extracellular space"/>
    <property type="evidence" value="ECO:0007669"/>
    <property type="project" value="TreeGrafter"/>
</dbReference>
<feature type="domain" description="ERAP1-like C-terminal" evidence="15">
    <location>
        <begin position="583"/>
        <end position="872"/>
    </location>
</feature>
<proteinExistence type="inferred from homology"/>
<dbReference type="InterPro" id="IPR024571">
    <property type="entry name" value="ERAP1-like_C_dom"/>
</dbReference>
<dbReference type="GO" id="GO:0005737">
    <property type="term" value="C:cytoplasm"/>
    <property type="evidence" value="ECO:0007669"/>
    <property type="project" value="TreeGrafter"/>
</dbReference>
<keyword evidence="7 10" id="KW-0862">Zinc</keyword>
<evidence type="ECO:0000256" key="11">
    <source>
        <dbReference type="PIRSR" id="PIRSR634016-4"/>
    </source>
</evidence>
<protein>
    <recommendedName>
        <fullName evidence="12">Aminopeptidase</fullName>
        <ecNumber evidence="12">3.4.11.-</ecNumber>
    </recommendedName>
</protein>
<keyword evidence="3" id="KW-0472">Membrane</keyword>
<evidence type="ECO:0000256" key="12">
    <source>
        <dbReference type="RuleBase" id="RU364040"/>
    </source>
</evidence>
<evidence type="ECO:0000256" key="5">
    <source>
        <dbReference type="ARBA" id="ARBA00022723"/>
    </source>
</evidence>
<dbReference type="AlphaFoldDB" id="A0A9N9RN88"/>
<dbReference type="GO" id="GO:0042277">
    <property type="term" value="F:peptide binding"/>
    <property type="evidence" value="ECO:0007669"/>
    <property type="project" value="TreeGrafter"/>
</dbReference>
<comment type="similarity">
    <text evidence="2 12">Belongs to the peptidase M1 family.</text>
</comment>
<keyword evidence="3" id="KW-0325">Glycoprotein</keyword>
<evidence type="ECO:0000313" key="17">
    <source>
        <dbReference type="EMBL" id="CAG9799845.1"/>
    </source>
</evidence>
<evidence type="ECO:0000256" key="10">
    <source>
        <dbReference type="PIRSR" id="PIRSR634016-3"/>
    </source>
</evidence>
<dbReference type="GO" id="GO:0043171">
    <property type="term" value="P:peptide catabolic process"/>
    <property type="evidence" value="ECO:0007669"/>
    <property type="project" value="TreeGrafter"/>
</dbReference>
<keyword evidence="8 12" id="KW-0482">Metalloprotease</keyword>
<dbReference type="GO" id="GO:0070006">
    <property type="term" value="F:metalloaminopeptidase activity"/>
    <property type="evidence" value="ECO:0007669"/>
    <property type="project" value="TreeGrafter"/>
</dbReference>
<evidence type="ECO:0000259" key="16">
    <source>
        <dbReference type="Pfam" id="PF17900"/>
    </source>
</evidence>
<feature type="signal peptide" evidence="13">
    <location>
        <begin position="1"/>
        <end position="18"/>
    </location>
</feature>
<dbReference type="Pfam" id="PF01433">
    <property type="entry name" value="Peptidase_M1"/>
    <property type="match status" value="1"/>
</dbReference>
<organism evidence="17 18">
    <name type="scientific">Chironomus riparius</name>
    <dbReference type="NCBI Taxonomy" id="315576"/>
    <lineage>
        <taxon>Eukaryota</taxon>
        <taxon>Metazoa</taxon>
        <taxon>Ecdysozoa</taxon>
        <taxon>Arthropoda</taxon>
        <taxon>Hexapoda</taxon>
        <taxon>Insecta</taxon>
        <taxon>Pterygota</taxon>
        <taxon>Neoptera</taxon>
        <taxon>Endopterygota</taxon>
        <taxon>Diptera</taxon>
        <taxon>Nematocera</taxon>
        <taxon>Chironomoidea</taxon>
        <taxon>Chironomidae</taxon>
        <taxon>Chironominae</taxon>
        <taxon>Chironomus</taxon>
    </lineage>
</organism>
<dbReference type="InterPro" id="IPR001930">
    <property type="entry name" value="Peptidase_M1"/>
</dbReference>
<dbReference type="InterPro" id="IPR027268">
    <property type="entry name" value="Peptidase_M4/M1_CTD_sf"/>
</dbReference>
<evidence type="ECO:0000256" key="1">
    <source>
        <dbReference type="ARBA" id="ARBA00004609"/>
    </source>
</evidence>
<dbReference type="Gene3D" id="2.60.40.1910">
    <property type="match status" value="1"/>
</dbReference>
<evidence type="ECO:0000256" key="3">
    <source>
        <dbReference type="ARBA" id="ARBA00022622"/>
    </source>
</evidence>
<keyword evidence="13" id="KW-0732">Signal</keyword>
<accession>A0A9N9RN88</accession>
<dbReference type="PANTHER" id="PTHR11533:SF290">
    <property type="entry name" value="AMINOPEPTIDASE"/>
    <property type="match status" value="1"/>
</dbReference>
<dbReference type="Pfam" id="PF17900">
    <property type="entry name" value="Peptidase_M1_N"/>
    <property type="match status" value="1"/>
</dbReference>
<feature type="site" description="Transition state stabilizer" evidence="11">
    <location>
        <position position="442"/>
    </location>
</feature>
<name>A0A9N9RN88_9DIPT</name>
<comment type="subcellular location">
    <subcellularLocation>
        <location evidence="1">Cell membrane</location>
        <topology evidence="1">Lipid-anchor</topology>
        <topology evidence="1">GPI-anchor</topology>
    </subcellularLocation>
</comment>
<dbReference type="GO" id="GO:0098552">
    <property type="term" value="C:side of membrane"/>
    <property type="evidence" value="ECO:0007669"/>
    <property type="project" value="UniProtKB-KW"/>
</dbReference>
<dbReference type="Gene3D" id="2.60.40.1730">
    <property type="entry name" value="tricorn interacting facor f3 domain"/>
    <property type="match status" value="1"/>
</dbReference>
<evidence type="ECO:0000256" key="6">
    <source>
        <dbReference type="ARBA" id="ARBA00022801"/>
    </source>
</evidence>
<dbReference type="InterPro" id="IPR050344">
    <property type="entry name" value="Peptidase_M1_aminopeptidases"/>
</dbReference>
<dbReference type="GO" id="GO:0006508">
    <property type="term" value="P:proteolysis"/>
    <property type="evidence" value="ECO:0007669"/>
    <property type="project" value="UniProtKB-KW"/>
</dbReference>
<dbReference type="GO" id="GO:0008270">
    <property type="term" value="F:zinc ion binding"/>
    <property type="evidence" value="ECO:0007669"/>
    <property type="project" value="UniProtKB-UniRule"/>
</dbReference>
<dbReference type="GO" id="GO:0005886">
    <property type="term" value="C:plasma membrane"/>
    <property type="evidence" value="ECO:0007669"/>
    <property type="project" value="UniProtKB-SubCell"/>
</dbReference>
<feature type="domain" description="Aminopeptidase N-like N-terminal" evidence="16">
    <location>
        <begin position="50"/>
        <end position="237"/>
    </location>
</feature>
<dbReference type="OrthoDB" id="7780774at2759"/>
<keyword evidence="4 12" id="KW-0645">Protease</keyword>
<evidence type="ECO:0000256" key="2">
    <source>
        <dbReference type="ARBA" id="ARBA00010136"/>
    </source>
</evidence>
<evidence type="ECO:0000256" key="4">
    <source>
        <dbReference type="ARBA" id="ARBA00022670"/>
    </source>
</evidence>
<feature type="binding site" evidence="10">
    <location>
        <position position="357"/>
    </location>
    <ligand>
        <name>Zn(2+)</name>
        <dbReference type="ChEBI" id="CHEBI:29105"/>
        <note>catalytic</note>
    </ligand>
</feature>
<dbReference type="Pfam" id="PF11838">
    <property type="entry name" value="ERAP1_C"/>
    <property type="match status" value="1"/>
</dbReference>
<evidence type="ECO:0000313" key="18">
    <source>
        <dbReference type="Proteomes" id="UP001153620"/>
    </source>
</evidence>
<dbReference type="InterPro" id="IPR014782">
    <property type="entry name" value="Peptidase_M1_dom"/>
</dbReference>
<dbReference type="InterPro" id="IPR045357">
    <property type="entry name" value="Aminopeptidase_N-like_N"/>
</dbReference>
<dbReference type="Gene3D" id="1.10.390.10">
    <property type="entry name" value="Neutral Protease Domain 2"/>
    <property type="match status" value="1"/>
</dbReference>
<evidence type="ECO:0000256" key="9">
    <source>
        <dbReference type="ARBA" id="ARBA00023288"/>
    </source>
</evidence>
<keyword evidence="9" id="KW-0449">Lipoprotein</keyword>
<reference evidence="17" key="1">
    <citation type="submission" date="2022-01" db="EMBL/GenBank/DDBJ databases">
        <authorList>
            <person name="King R."/>
        </authorList>
    </citation>
    <scope>NUCLEOTIDE SEQUENCE</scope>
</reference>
<evidence type="ECO:0000259" key="14">
    <source>
        <dbReference type="Pfam" id="PF01433"/>
    </source>
</evidence>
<dbReference type="InterPro" id="IPR034016">
    <property type="entry name" value="M1_APN-typ"/>
</dbReference>
<dbReference type="PRINTS" id="PR00756">
    <property type="entry name" value="ALADIPTASE"/>
</dbReference>
<dbReference type="EMBL" id="OU895877">
    <property type="protein sequence ID" value="CAG9799845.1"/>
    <property type="molecule type" value="Genomic_DNA"/>
</dbReference>
<dbReference type="Proteomes" id="UP001153620">
    <property type="component" value="Chromosome 1"/>
</dbReference>
<keyword evidence="5 10" id="KW-0479">Metal-binding</keyword>